<comment type="caution">
    <text evidence="1">The sequence shown here is derived from an EMBL/GenBank/DDBJ whole genome shotgun (WGS) entry which is preliminary data.</text>
</comment>
<dbReference type="RefSeq" id="WP_114308232.1">
    <property type="nucleotide sequence ID" value="NZ_JBHTKM010000063.1"/>
</dbReference>
<dbReference type="Proteomes" id="UP001597086">
    <property type="component" value="Unassembled WGS sequence"/>
</dbReference>
<organism evidence="1 2">
    <name type="scientific">Winogradskyella rapida</name>
    <dbReference type="NCBI Taxonomy" id="549701"/>
    <lineage>
        <taxon>Bacteria</taxon>
        <taxon>Pseudomonadati</taxon>
        <taxon>Bacteroidota</taxon>
        <taxon>Flavobacteriia</taxon>
        <taxon>Flavobacteriales</taxon>
        <taxon>Flavobacteriaceae</taxon>
        <taxon>Winogradskyella</taxon>
    </lineage>
</organism>
<sequence length="77" mass="9271">MKNIYCSLFGHRYQVSKKVTYHVKEYKCKHCKTEMTINGDGALTPLTPKFKEINKILHRIHKKRLKKRQQLFTLDHQ</sequence>
<reference evidence="2" key="1">
    <citation type="journal article" date="2019" name="Int. J. Syst. Evol. Microbiol.">
        <title>The Global Catalogue of Microorganisms (GCM) 10K type strain sequencing project: providing services to taxonomists for standard genome sequencing and annotation.</title>
        <authorList>
            <consortium name="The Broad Institute Genomics Platform"/>
            <consortium name="The Broad Institute Genome Sequencing Center for Infectious Disease"/>
            <person name="Wu L."/>
            <person name="Ma J."/>
        </authorList>
    </citation>
    <scope>NUCLEOTIDE SEQUENCE [LARGE SCALE GENOMIC DNA]</scope>
    <source>
        <strain evidence="2">CCUG 56098</strain>
    </source>
</reference>
<keyword evidence="2" id="KW-1185">Reference proteome</keyword>
<proteinExistence type="predicted"/>
<evidence type="ECO:0000313" key="2">
    <source>
        <dbReference type="Proteomes" id="UP001597086"/>
    </source>
</evidence>
<evidence type="ECO:0000313" key="1">
    <source>
        <dbReference type="EMBL" id="MFD1017143.1"/>
    </source>
</evidence>
<evidence type="ECO:0008006" key="3">
    <source>
        <dbReference type="Google" id="ProtNLM"/>
    </source>
</evidence>
<name>A0ABW3KWP3_9FLAO</name>
<gene>
    <name evidence="1" type="ORF">ACFQ13_14545</name>
</gene>
<protein>
    <recommendedName>
        <fullName evidence="3">Prophage protein DUF1660</fullName>
    </recommendedName>
</protein>
<dbReference type="EMBL" id="JBHTKM010000063">
    <property type="protein sequence ID" value="MFD1017143.1"/>
    <property type="molecule type" value="Genomic_DNA"/>
</dbReference>
<accession>A0ABW3KWP3</accession>